<accession>A0A3E2MRB7</accession>
<protein>
    <submittedName>
        <fullName evidence="2">Uncharacterized protein</fullName>
    </submittedName>
</protein>
<feature type="region of interest" description="Disordered" evidence="1">
    <location>
        <begin position="1"/>
        <end position="57"/>
    </location>
</feature>
<feature type="compositionally biased region" description="Polar residues" evidence="1">
    <location>
        <begin position="1"/>
        <end position="10"/>
    </location>
</feature>
<name>A0A3E2MRB7_MYCMR</name>
<dbReference type="Proteomes" id="UP000257451">
    <property type="component" value="Unassembled WGS sequence"/>
</dbReference>
<gene>
    <name evidence="2" type="ORF">DAVIS_04257</name>
</gene>
<reference evidence="2 3" key="1">
    <citation type="journal article" date="2018" name="Sci. Rep.">
        <title>Extensive genomic diversity among Mycobacterium marinum strains revealed by whole genome sequencing.</title>
        <authorList>
            <person name="Das S."/>
            <person name="Pettersson B.M."/>
            <person name="Behra P.R."/>
            <person name="Mallick A."/>
            <person name="Cheramie M."/>
            <person name="Ramesh M."/>
            <person name="Shirreff L."/>
            <person name="DuCote T."/>
            <person name="Dasgupta S."/>
            <person name="Ennis D.G."/>
            <person name="Kirsebom L.A."/>
        </authorList>
    </citation>
    <scope>NUCLEOTIDE SEQUENCE [LARGE SCALE GENOMIC DNA]</scope>
    <source>
        <strain evidence="2 3">Davis1</strain>
    </source>
</reference>
<dbReference type="EMBL" id="PEDF01000160">
    <property type="protein sequence ID" value="RFZ35747.1"/>
    <property type="molecule type" value="Genomic_DNA"/>
</dbReference>
<evidence type="ECO:0000313" key="2">
    <source>
        <dbReference type="EMBL" id="RFZ35747.1"/>
    </source>
</evidence>
<sequence>MIATLAQQHTPRAGHPTPDQDSDSPDTAAATTTHRAPIDTQTRPTHGATQSPLPHSP</sequence>
<organism evidence="2 3">
    <name type="scientific">Mycobacterium marinum</name>
    <dbReference type="NCBI Taxonomy" id="1781"/>
    <lineage>
        <taxon>Bacteria</taxon>
        <taxon>Bacillati</taxon>
        <taxon>Actinomycetota</taxon>
        <taxon>Actinomycetes</taxon>
        <taxon>Mycobacteriales</taxon>
        <taxon>Mycobacteriaceae</taxon>
        <taxon>Mycobacterium</taxon>
        <taxon>Mycobacterium ulcerans group</taxon>
    </lineage>
</organism>
<evidence type="ECO:0000313" key="3">
    <source>
        <dbReference type="Proteomes" id="UP000257451"/>
    </source>
</evidence>
<evidence type="ECO:0000256" key="1">
    <source>
        <dbReference type="SAM" id="MobiDB-lite"/>
    </source>
</evidence>
<feature type="compositionally biased region" description="Polar residues" evidence="1">
    <location>
        <begin position="39"/>
        <end position="57"/>
    </location>
</feature>
<comment type="caution">
    <text evidence="2">The sequence shown here is derived from an EMBL/GenBank/DDBJ whole genome shotgun (WGS) entry which is preliminary data.</text>
</comment>
<proteinExistence type="predicted"/>
<dbReference type="AlphaFoldDB" id="A0A3E2MRB7"/>